<dbReference type="OrthoDB" id="4940293at2759"/>
<protein>
    <recommendedName>
        <fullName evidence="6">BZIP domain-containing protein</fullName>
    </recommendedName>
</protein>
<evidence type="ECO:0000313" key="8">
    <source>
        <dbReference type="Proteomes" id="UP000326950"/>
    </source>
</evidence>
<evidence type="ECO:0000313" key="7">
    <source>
        <dbReference type="EMBL" id="KAE8167899.1"/>
    </source>
</evidence>
<sequence length="218" mass="24887">MSLPLAYQPYRQPKHDDNTQSTPSQSHGLSSGSSATGLSADGTWETDNSLVSYEDKRKAQNRAAQRAFRERKECHIRDLNERFVQLQQKLSTLREENDQRRQEITAALAENYTLKEMESTRVAFQHDFTSTLTYASFADSVAPGDHDKRPTHRITTDPNTGERLMDLGATWEFIQQHARFQEGTLDLEKVCNYLRQQVQCDGQGPVFVESLFDSQLQA</sequence>
<dbReference type="InterPro" id="IPR004827">
    <property type="entry name" value="bZIP"/>
</dbReference>
<dbReference type="Pfam" id="PF08601">
    <property type="entry name" value="PAP1"/>
    <property type="match status" value="1"/>
</dbReference>
<dbReference type="Proteomes" id="UP000326950">
    <property type="component" value="Unassembled WGS sequence"/>
</dbReference>
<keyword evidence="8" id="KW-1185">Reference proteome</keyword>
<comment type="subcellular location">
    <subcellularLocation>
        <location evidence="2">Cytoplasm</location>
    </subcellularLocation>
    <subcellularLocation>
        <location evidence="1">Nucleus</location>
    </subcellularLocation>
</comment>
<keyword evidence="3" id="KW-0539">Nucleus</keyword>
<reference evidence="7 8" key="1">
    <citation type="submission" date="2019-04" db="EMBL/GenBank/DDBJ databases">
        <title>Friends and foes A comparative genomics study of 23 Aspergillus species from section Flavi.</title>
        <authorList>
            <consortium name="DOE Joint Genome Institute"/>
            <person name="Kjaerbolling I."/>
            <person name="Vesth T."/>
            <person name="Frisvad J.C."/>
            <person name="Nybo J.L."/>
            <person name="Theobald S."/>
            <person name="Kildgaard S."/>
            <person name="Isbrandt T."/>
            <person name="Kuo A."/>
            <person name="Sato A."/>
            <person name="Lyhne E.K."/>
            <person name="Kogle M.E."/>
            <person name="Wiebenga A."/>
            <person name="Kun R.S."/>
            <person name="Lubbers R.J."/>
            <person name="Makela M.R."/>
            <person name="Barry K."/>
            <person name="Chovatia M."/>
            <person name="Clum A."/>
            <person name="Daum C."/>
            <person name="Haridas S."/>
            <person name="He G."/>
            <person name="LaButti K."/>
            <person name="Lipzen A."/>
            <person name="Mondo S."/>
            <person name="Riley R."/>
            <person name="Salamov A."/>
            <person name="Simmons B.A."/>
            <person name="Magnuson J.K."/>
            <person name="Henrissat B."/>
            <person name="Mortensen U.H."/>
            <person name="Larsen T.O."/>
            <person name="Devries R.P."/>
            <person name="Grigoriev I.V."/>
            <person name="Machida M."/>
            <person name="Baker S.E."/>
            <person name="Andersen M.R."/>
        </authorList>
    </citation>
    <scope>NUCLEOTIDE SEQUENCE [LARGE SCALE GENOMIC DNA]</scope>
    <source>
        <strain evidence="7 8">CBS 117626</strain>
    </source>
</reference>
<dbReference type="AlphaFoldDB" id="A0A5N6VAK4"/>
<dbReference type="GO" id="GO:0001228">
    <property type="term" value="F:DNA-binding transcription activator activity, RNA polymerase II-specific"/>
    <property type="evidence" value="ECO:0007669"/>
    <property type="project" value="TreeGrafter"/>
</dbReference>
<dbReference type="SUPFAM" id="SSF57959">
    <property type="entry name" value="Leucine zipper domain"/>
    <property type="match status" value="1"/>
</dbReference>
<evidence type="ECO:0000256" key="4">
    <source>
        <dbReference type="SAM" id="Coils"/>
    </source>
</evidence>
<dbReference type="InterPro" id="IPR023167">
    <property type="entry name" value="Yap1_redox_dom_sf"/>
</dbReference>
<dbReference type="InterPro" id="IPR050936">
    <property type="entry name" value="AP-1-like"/>
</dbReference>
<dbReference type="SMART" id="SM00338">
    <property type="entry name" value="BRLZ"/>
    <property type="match status" value="1"/>
</dbReference>
<evidence type="ECO:0000259" key="6">
    <source>
        <dbReference type="PROSITE" id="PS50217"/>
    </source>
</evidence>
<dbReference type="EMBL" id="ML738587">
    <property type="protein sequence ID" value="KAE8167899.1"/>
    <property type="molecule type" value="Genomic_DNA"/>
</dbReference>
<dbReference type="InterPro" id="IPR013910">
    <property type="entry name" value="TF_PAP1"/>
</dbReference>
<dbReference type="Pfam" id="PF00170">
    <property type="entry name" value="bZIP_1"/>
    <property type="match status" value="1"/>
</dbReference>
<dbReference type="PANTHER" id="PTHR40621:SF8">
    <property type="entry name" value="AP-1-LIKE TRANSCRIPTION FACTOR YAP3"/>
    <property type="match status" value="1"/>
</dbReference>
<dbReference type="PROSITE" id="PS50217">
    <property type="entry name" value="BZIP"/>
    <property type="match status" value="1"/>
</dbReference>
<dbReference type="InterPro" id="IPR046347">
    <property type="entry name" value="bZIP_sf"/>
</dbReference>
<dbReference type="Gene3D" id="1.20.5.170">
    <property type="match status" value="1"/>
</dbReference>
<evidence type="ECO:0000256" key="3">
    <source>
        <dbReference type="ARBA" id="ARBA00023242"/>
    </source>
</evidence>
<organism evidence="7 8">
    <name type="scientific">Aspergillus tamarii</name>
    <dbReference type="NCBI Taxonomy" id="41984"/>
    <lineage>
        <taxon>Eukaryota</taxon>
        <taxon>Fungi</taxon>
        <taxon>Dikarya</taxon>
        <taxon>Ascomycota</taxon>
        <taxon>Pezizomycotina</taxon>
        <taxon>Eurotiomycetes</taxon>
        <taxon>Eurotiomycetidae</taxon>
        <taxon>Eurotiales</taxon>
        <taxon>Aspergillaceae</taxon>
        <taxon>Aspergillus</taxon>
        <taxon>Aspergillus subgen. Circumdati</taxon>
    </lineage>
</organism>
<dbReference type="GO" id="GO:0033554">
    <property type="term" value="P:cellular response to stress"/>
    <property type="evidence" value="ECO:0007669"/>
    <property type="project" value="UniProtKB-ARBA"/>
</dbReference>
<evidence type="ECO:0000256" key="2">
    <source>
        <dbReference type="ARBA" id="ARBA00004496"/>
    </source>
</evidence>
<dbReference type="SUPFAM" id="SSF111430">
    <property type="entry name" value="YAP1 redox domain"/>
    <property type="match status" value="1"/>
</dbReference>
<feature type="domain" description="BZIP" evidence="6">
    <location>
        <begin position="56"/>
        <end position="104"/>
    </location>
</feature>
<dbReference type="GO" id="GO:0090575">
    <property type="term" value="C:RNA polymerase II transcription regulator complex"/>
    <property type="evidence" value="ECO:0007669"/>
    <property type="project" value="TreeGrafter"/>
</dbReference>
<dbReference type="Gene3D" id="1.10.238.100">
    <property type="entry name" value="YAP1 redox domain. Chain B"/>
    <property type="match status" value="1"/>
</dbReference>
<feature type="coiled-coil region" evidence="4">
    <location>
        <begin position="69"/>
        <end position="110"/>
    </location>
</feature>
<gene>
    <name evidence="7" type="ORF">BDV40DRAFT_295019</name>
</gene>
<keyword evidence="4" id="KW-0175">Coiled coil</keyword>
<dbReference type="GO" id="GO:0005737">
    <property type="term" value="C:cytoplasm"/>
    <property type="evidence" value="ECO:0007669"/>
    <property type="project" value="UniProtKB-SubCell"/>
</dbReference>
<evidence type="ECO:0000256" key="5">
    <source>
        <dbReference type="SAM" id="MobiDB-lite"/>
    </source>
</evidence>
<evidence type="ECO:0000256" key="1">
    <source>
        <dbReference type="ARBA" id="ARBA00004123"/>
    </source>
</evidence>
<accession>A0A5N6VAK4</accession>
<feature type="compositionally biased region" description="Low complexity" evidence="5">
    <location>
        <begin position="20"/>
        <end position="40"/>
    </location>
</feature>
<dbReference type="PROSITE" id="PS00036">
    <property type="entry name" value="BZIP_BASIC"/>
    <property type="match status" value="1"/>
</dbReference>
<feature type="region of interest" description="Disordered" evidence="5">
    <location>
        <begin position="1"/>
        <end position="44"/>
    </location>
</feature>
<proteinExistence type="predicted"/>
<name>A0A5N6VAK4_ASPTM</name>
<dbReference type="GO" id="GO:0000976">
    <property type="term" value="F:transcription cis-regulatory region binding"/>
    <property type="evidence" value="ECO:0007669"/>
    <property type="project" value="InterPro"/>
</dbReference>
<dbReference type="PANTHER" id="PTHR40621">
    <property type="entry name" value="TRANSCRIPTION FACTOR KAPC-RELATED"/>
    <property type="match status" value="1"/>
</dbReference>
<dbReference type="CDD" id="cd14688">
    <property type="entry name" value="bZIP_YAP"/>
    <property type="match status" value="1"/>
</dbReference>